<proteinExistence type="predicted"/>
<gene>
    <name evidence="1" type="ORF">GLOINDRAFT_31473</name>
</gene>
<name>U9TKH3_RHIID</name>
<sequence>MLSWAAFFATTSLNNGKEEVEISVHSLPEDNDVTNKATLHSPQMLIDLSLSTVFKDTTSETLAYFRAYQGSEN</sequence>
<dbReference type="EMBL" id="KI288973">
    <property type="protein sequence ID" value="ESA08630.1"/>
    <property type="molecule type" value="Genomic_DNA"/>
</dbReference>
<evidence type="ECO:0000313" key="1">
    <source>
        <dbReference type="EMBL" id="ESA08630.1"/>
    </source>
</evidence>
<dbReference type="AlphaFoldDB" id="U9TKH3"/>
<accession>U9TKH3</accession>
<dbReference type="HOGENOM" id="CLU_2706113_0_0_1"/>
<protein>
    <submittedName>
        <fullName evidence="1">Uncharacterized protein</fullName>
    </submittedName>
</protein>
<organism evidence="1">
    <name type="scientific">Rhizophagus irregularis (strain DAOM 181602 / DAOM 197198 / MUCL 43194)</name>
    <name type="common">Arbuscular mycorrhizal fungus</name>
    <name type="synonym">Glomus intraradices</name>
    <dbReference type="NCBI Taxonomy" id="747089"/>
    <lineage>
        <taxon>Eukaryota</taxon>
        <taxon>Fungi</taxon>
        <taxon>Fungi incertae sedis</taxon>
        <taxon>Mucoromycota</taxon>
        <taxon>Glomeromycotina</taxon>
        <taxon>Glomeromycetes</taxon>
        <taxon>Glomerales</taxon>
        <taxon>Glomeraceae</taxon>
        <taxon>Rhizophagus</taxon>
    </lineage>
</organism>
<reference evidence="1" key="1">
    <citation type="submission" date="2013-07" db="EMBL/GenBank/DDBJ databases">
        <title>The genome of an arbuscular mycorrhizal fungus provides insights into the evolution of the oldest plant symbiosis.</title>
        <authorList>
            <consortium name="DOE Joint Genome Institute"/>
            <person name="Tisserant E."/>
            <person name="Malbreil M."/>
            <person name="Kuo A."/>
            <person name="Kohler A."/>
            <person name="Symeonidi A."/>
            <person name="Balestrini R."/>
            <person name="Charron P."/>
            <person name="Duensing N."/>
            <person name="Frei-dit-Frey N."/>
            <person name="Gianinazzi-Pearson V."/>
            <person name="Gilbert B."/>
            <person name="Handa Y."/>
            <person name="Hijri M."/>
            <person name="Kaul R."/>
            <person name="Kawaguchi M."/>
            <person name="Krajinski F."/>
            <person name="Lammers P."/>
            <person name="Lapierre D."/>
            <person name="Masclaux F.G."/>
            <person name="Murat C."/>
            <person name="Morin E."/>
            <person name="Ndikumana S."/>
            <person name="Pagni M."/>
            <person name="Petitpierre D."/>
            <person name="Requena N."/>
            <person name="Rosikiewicz P."/>
            <person name="Riley R."/>
            <person name="Saito K."/>
            <person name="San Clemente H."/>
            <person name="Shapiro H."/>
            <person name="van Tuinen D."/>
            <person name="Becard G."/>
            <person name="Bonfante P."/>
            <person name="Paszkowski U."/>
            <person name="Shachar-Hill Y."/>
            <person name="Young J.P."/>
            <person name="Sanders I.R."/>
            <person name="Henrissat B."/>
            <person name="Rensing S.A."/>
            <person name="Grigoriev I.V."/>
            <person name="Corradi N."/>
            <person name="Roux C."/>
            <person name="Martin F."/>
        </authorList>
    </citation>
    <scope>NUCLEOTIDE SEQUENCE</scope>
    <source>
        <strain evidence="1">DAOM 197198</strain>
    </source>
</reference>